<dbReference type="EMBL" id="JABVXQ010000010">
    <property type="protein sequence ID" value="KAF6089650.1"/>
    <property type="molecule type" value="Genomic_DNA"/>
</dbReference>
<organism evidence="3 4">
    <name type="scientific">Phyllostomus discolor</name>
    <name type="common">pale spear-nosed bat</name>
    <dbReference type="NCBI Taxonomy" id="89673"/>
    <lineage>
        <taxon>Eukaryota</taxon>
        <taxon>Metazoa</taxon>
        <taxon>Chordata</taxon>
        <taxon>Craniata</taxon>
        <taxon>Vertebrata</taxon>
        <taxon>Euteleostomi</taxon>
        <taxon>Mammalia</taxon>
        <taxon>Eutheria</taxon>
        <taxon>Laurasiatheria</taxon>
        <taxon>Chiroptera</taxon>
        <taxon>Yangochiroptera</taxon>
        <taxon>Phyllostomidae</taxon>
        <taxon>Phyllostominae</taxon>
        <taxon>Phyllostomus</taxon>
    </lineage>
</organism>
<comment type="caution">
    <text evidence="3">The sequence shown here is derived from an EMBL/GenBank/DDBJ whole genome shotgun (WGS) entry which is preliminary data.</text>
</comment>
<evidence type="ECO:0000259" key="2">
    <source>
        <dbReference type="SMART" id="SM00860"/>
    </source>
</evidence>
<feature type="region of interest" description="Disordered" evidence="1">
    <location>
        <begin position="269"/>
        <end position="307"/>
    </location>
</feature>
<evidence type="ECO:0000256" key="1">
    <source>
        <dbReference type="SAM" id="MobiDB-lite"/>
    </source>
</evidence>
<reference evidence="3 4" key="1">
    <citation type="journal article" date="2020" name="Nature">
        <title>Six reference-quality genomes reveal evolution of bat adaptations.</title>
        <authorList>
            <person name="Jebb D."/>
            <person name="Huang Z."/>
            <person name="Pippel M."/>
            <person name="Hughes G.M."/>
            <person name="Lavrichenko K."/>
            <person name="Devanna P."/>
            <person name="Winkler S."/>
            <person name="Jermiin L.S."/>
            <person name="Skirmuntt E.C."/>
            <person name="Katzourakis A."/>
            <person name="Burkitt-Gray L."/>
            <person name="Ray D.A."/>
            <person name="Sullivan K.A.M."/>
            <person name="Roscito J.G."/>
            <person name="Kirilenko B.M."/>
            <person name="Davalos L.M."/>
            <person name="Corthals A.P."/>
            <person name="Power M.L."/>
            <person name="Jones G."/>
            <person name="Ransome R.D."/>
            <person name="Dechmann D.K.N."/>
            <person name="Locatelli A.G."/>
            <person name="Puechmaille S.J."/>
            <person name="Fedrigo O."/>
            <person name="Jarvis E.D."/>
            <person name="Hiller M."/>
            <person name="Vernes S.C."/>
            <person name="Myers E.W."/>
            <person name="Teeling E.C."/>
        </authorList>
    </citation>
    <scope>NUCLEOTIDE SEQUENCE [LARGE SCALE GENOMIC DNA]</scope>
    <source>
        <strain evidence="3">Bat1K_MPI-CBG_1</strain>
    </source>
</reference>
<dbReference type="PANTHER" id="PTHR31854:SF2">
    <property type="entry name" value="TUBULIN POLYGLUTAMYLASE COMPLEX SUBUNIT 2"/>
    <property type="match status" value="1"/>
</dbReference>
<proteinExistence type="predicted"/>
<dbReference type="Proteomes" id="UP000664940">
    <property type="component" value="Unassembled WGS sequence"/>
</dbReference>
<sequence length="307" mass="33832">MAEARGRCATLRPVQLTRLVSSAAPAARGAGTRAMEELPPPPVGSSKPLLEKLTLGITRILESSPGVTEVTIREKPPVERHMISSWEQKNNCVLPEDVKNFYLMTNGFQMTWSVKLDEHAIPLGSMEINSIAKLTELNQSSMYSLPNAPTLADLEDDIQEACENQPEKPHFDSRSVIFELDPCNGNGKVCLVYKNGKPDTFTAYYRLLITHLGLPQWQYAFTNYGVSPQAKQWFNMYKPITYNTNPLSEETDCFVNKLDPSKVFKSKNKVLIPKKKGPVQPAGGQKGPSAPPSTPKASSGSGNPARK</sequence>
<dbReference type="InterPro" id="IPR018958">
    <property type="entry name" value="Knr4/Smi1-like_dom"/>
</dbReference>
<evidence type="ECO:0000313" key="3">
    <source>
        <dbReference type="EMBL" id="KAF6089650.1"/>
    </source>
</evidence>
<gene>
    <name evidence="3" type="ORF">HJG60_019402</name>
</gene>
<dbReference type="InterPro" id="IPR039231">
    <property type="entry name" value="TPGS2"/>
</dbReference>
<dbReference type="SMART" id="SM00860">
    <property type="entry name" value="SMI1_KNR4"/>
    <property type="match status" value="1"/>
</dbReference>
<dbReference type="SUPFAM" id="SSF160631">
    <property type="entry name" value="SMI1/KNR4-like"/>
    <property type="match status" value="1"/>
</dbReference>
<dbReference type="PANTHER" id="PTHR31854">
    <property type="entry name" value="TUBULIN POLYGLUTAMYLASE COMPLEX SUBUNIT 2"/>
    <property type="match status" value="1"/>
</dbReference>
<protein>
    <submittedName>
        <fullName evidence="3">Tubulin polyglutamylase complex subunit 2</fullName>
    </submittedName>
</protein>
<dbReference type="AlphaFoldDB" id="A0A834DN31"/>
<dbReference type="InterPro" id="IPR037883">
    <property type="entry name" value="Knr4/Smi1-like_sf"/>
</dbReference>
<feature type="domain" description="Knr4/Smi1-like" evidence="2">
    <location>
        <begin position="77"/>
        <end position="207"/>
    </location>
</feature>
<accession>A0A834DN31</accession>
<evidence type="ECO:0000313" key="4">
    <source>
        <dbReference type="Proteomes" id="UP000664940"/>
    </source>
</evidence>
<name>A0A834DN31_9CHIR</name>
<dbReference type="Gene3D" id="3.40.1580.10">
    <property type="entry name" value="SMI1/KNR4-like"/>
    <property type="match status" value="1"/>
</dbReference>
<feature type="region of interest" description="Disordered" evidence="1">
    <location>
        <begin position="26"/>
        <end position="47"/>
    </location>
</feature>
<feature type="compositionally biased region" description="Low complexity" evidence="1">
    <location>
        <begin position="295"/>
        <end position="307"/>
    </location>
</feature>